<dbReference type="SUPFAM" id="SSF46785">
    <property type="entry name" value="Winged helix' DNA-binding domain"/>
    <property type="match status" value="1"/>
</dbReference>
<evidence type="ECO:0000256" key="13">
    <source>
        <dbReference type="ARBA" id="ARBA00023306"/>
    </source>
</evidence>
<evidence type="ECO:0000256" key="16">
    <source>
        <dbReference type="SAM" id="Phobius"/>
    </source>
</evidence>
<dbReference type="GO" id="GO:0005524">
    <property type="term" value="F:ATP binding"/>
    <property type="evidence" value="ECO:0007669"/>
    <property type="project" value="UniProtKB-UniRule"/>
</dbReference>
<evidence type="ECO:0000256" key="6">
    <source>
        <dbReference type="ARBA" id="ARBA00022692"/>
    </source>
</evidence>
<dbReference type="InterPro" id="IPR027417">
    <property type="entry name" value="P-loop_NTPase"/>
</dbReference>
<dbReference type="OrthoDB" id="9807790at2"/>
<feature type="transmembrane region" description="Helical" evidence="16">
    <location>
        <begin position="126"/>
        <end position="143"/>
    </location>
</feature>
<dbReference type="RefSeq" id="WP_117956952.1">
    <property type="nucleotide sequence ID" value="NZ_QRAN01000023.1"/>
</dbReference>
<dbReference type="PANTHER" id="PTHR22683:SF41">
    <property type="entry name" value="DNA TRANSLOCASE FTSK"/>
    <property type="match status" value="1"/>
</dbReference>
<evidence type="ECO:0000259" key="17">
    <source>
        <dbReference type="PROSITE" id="PS50901"/>
    </source>
</evidence>
<comment type="subcellular location">
    <subcellularLocation>
        <location evidence="1">Cell membrane</location>
        <topology evidence="1">Multi-pass membrane protein</topology>
    </subcellularLocation>
</comment>
<gene>
    <name evidence="18" type="ORF">DWB85_16920</name>
</gene>
<feature type="domain" description="FtsK" evidence="17">
    <location>
        <begin position="394"/>
        <end position="612"/>
    </location>
</feature>
<dbReference type="Gene3D" id="3.30.980.40">
    <property type="match status" value="1"/>
</dbReference>
<dbReference type="GO" id="GO:0051301">
    <property type="term" value="P:cell division"/>
    <property type="evidence" value="ECO:0007669"/>
    <property type="project" value="UniProtKB-KW"/>
</dbReference>
<dbReference type="InterPro" id="IPR036388">
    <property type="entry name" value="WH-like_DNA-bd_sf"/>
</dbReference>
<dbReference type="GO" id="GO:0003677">
    <property type="term" value="F:DNA binding"/>
    <property type="evidence" value="ECO:0007669"/>
    <property type="project" value="UniProtKB-KW"/>
</dbReference>
<keyword evidence="8" id="KW-0159">Chromosome partition</keyword>
<dbReference type="GO" id="GO:0005886">
    <property type="term" value="C:plasma membrane"/>
    <property type="evidence" value="ECO:0007669"/>
    <property type="project" value="UniProtKB-SubCell"/>
</dbReference>
<protein>
    <recommendedName>
        <fullName evidence="3">DNA translocase FtsK</fullName>
    </recommendedName>
</protein>
<dbReference type="EMBL" id="QRAN01000023">
    <property type="protein sequence ID" value="RLQ20601.1"/>
    <property type="molecule type" value="Genomic_DNA"/>
</dbReference>
<dbReference type="InterPro" id="IPR036390">
    <property type="entry name" value="WH_DNA-bd_sf"/>
</dbReference>
<keyword evidence="12 16" id="KW-0472">Membrane</keyword>
<feature type="binding site" evidence="14">
    <location>
        <begin position="411"/>
        <end position="418"/>
    </location>
    <ligand>
        <name>ATP</name>
        <dbReference type="ChEBI" id="CHEBI:30616"/>
    </ligand>
</feature>
<dbReference type="CDD" id="cd01127">
    <property type="entry name" value="TrwB_TraG_TraD_VirD4"/>
    <property type="match status" value="1"/>
</dbReference>
<evidence type="ECO:0000313" key="18">
    <source>
        <dbReference type="EMBL" id="RLQ20601.1"/>
    </source>
</evidence>
<dbReference type="Gene3D" id="1.10.10.10">
    <property type="entry name" value="Winged helix-like DNA-binding domain superfamily/Winged helix DNA-binding domain"/>
    <property type="match status" value="1"/>
</dbReference>
<evidence type="ECO:0000256" key="5">
    <source>
        <dbReference type="ARBA" id="ARBA00022618"/>
    </source>
</evidence>
<evidence type="ECO:0000256" key="12">
    <source>
        <dbReference type="ARBA" id="ARBA00023136"/>
    </source>
</evidence>
<dbReference type="SMART" id="SM00843">
    <property type="entry name" value="Ftsk_gamma"/>
    <property type="match status" value="1"/>
</dbReference>
<evidence type="ECO:0000256" key="11">
    <source>
        <dbReference type="ARBA" id="ARBA00023125"/>
    </source>
</evidence>
<keyword evidence="9 14" id="KW-0067">ATP-binding</keyword>
<feature type="region of interest" description="Disordered" evidence="15">
    <location>
        <begin position="675"/>
        <end position="695"/>
    </location>
</feature>
<dbReference type="InterPro" id="IPR041027">
    <property type="entry name" value="FtsK_alpha"/>
</dbReference>
<evidence type="ECO:0000256" key="4">
    <source>
        <dbReference type="ARBA" id="ARBA00022475"/>
    </source>
</evidence>
<dbReference type="InterPro" id="IPR018541">
    <property type="entry name" value="Ftsk_gamma"/>
</dbReference>
<dbReference type="InterPro" id="IPR002543">
    <property type="entry name" value="FtsK_dom"/>
</dbReference>
<keyword evidence="11" id="KW-0238">DNA-binding</keyword>
<evidence type="ECO:0000256" key="15">
    <source>
        <dbReference type="SAM" id="MobiDB-lite"/>
    </source>
</evidence>
<keyword evidence="7 14" id="KW-0547">Nucleotide-binding</keyword>
<keyword evidence="10 16" id="KW-1133">Transmembrane helix</keyword>
<feature type="transmembrane region" description="Helical" evidence="16">
    <location>
        <begin position="90"/>
        <end position="114"/>
    </location>
</feature>
<keyword evidence="6 16" id="KW-0812">Transmembrane</keyword>
<keyword evidence="19" id="KW-1185">Reference proteome</keyword>
<evidence type="ECO:0000256" key="1">
    <source>
        <dbReference type="ARBA" id="ARBA00004651"/>
    </source>
</evidence>
<evidence type="ECO:0000256" key="10">
    <source>
        <dbReference type="ARBA" id="ARBA00022989"/>
    </source>
</evidence>
<dbReference type="GO" id="GO:0007059">
    <property type="term" value="P:chromosome segregation"/>
    <property type="evidence" value="ECO:0007669"/>
    <property type="project" value="UniProtKB-KW"/>
</dbReference>
<accession>A0A3L7DXA4</accession>
<dbReference type="Pfam" id="PF09397">
    <property type="entry name" value="FtsK_gamma"/>
    <property type="match status" value="1"/>
</dbReference>
<dbReference type="Pfam" id="PF01580">
    <property type="entry name" value="FtsK_SpoIIIE"/>
    <property type="match status" value="1"/>
</dbReference>
<dbReference type="Proteomes" id="UP000265509">
    <property type="component" value="Unassembled WGS sequence"/>
</dbReference>
<dbReference type="PROSITE" id="PS50901">
    <property type="entry name" value="FTSK"/>
    <property type="match status" value="1"/>
</dbReference>
<evidence type="ECO:0000313" key="19">
    <source>
        <dbReference type="Proteomes" id="UP000265509"/>
    </source>
</evidence>
<dbReference type="Pfam" id="PF13491">
    <property type="entry name" value="FtsK_4TM"/>
    <property type="match status" value="1"/>
</dbReference>
<feature type="compositionally biased region" description="Basic and acidic residues" evidence="15">
    <location>
        <begin position="234"/>
        <end position="246"/>
    </location>
</feature>
<feature type="transmembrane region" description="Helical" evidence="16">
    <location>
        <begin position="150"/>
        <end position="169"/>
    </location>
</feature>
<name>A0A3L7DXA4_9GAMM</name>
<dbReference type="FunFam" id="3.40.50.300:FF:000209">
    <property type="entry name" value="Cell division protein FtsK"/>
    <property type="match status" value="1"/>
</dbReference>
<comment type="similarity">
    <text evidence="2">Belongs to the FtsK/SpoIIIE/SftA family.</text>
</comment>
<comment type="caution">
    <text evidence="18">The sequence shown here is derived from an EMBL/GenBank/DDBJ whole genome shotgun (WGS) entry which is preliminary data.</text>
</comment>
<keyword evidence="4" id="KW-1003">Cell membrane</keyword>
<evidence type="ECO:0000256" key="3">
    <source>
        <dbReference type="ARBA" id="ARBA00020887"/>
    </source>
</evidence>
<reference evidence="18 19" key="1">
    <citation type="submission" date="2018-07" db="EMBL/GenBank/DDBJ databases">
        <title>Halioglobus sp. genome submission.</title>
        <authorList>
            <person name="Ye M.-Q."/>
            <person name="Du Z.-J."/>
        </authorList>
    </citation>
    <scope>NUCLEOTIDE SEQUENCE [LARGE SCALE GENOMIC DNA]</scope>
    <source>
        <strain evidence="18 19">U0301</strain>
    </source>
</reference>
<evidence type="ECO:0000256" key="7">
    <source>
        <dbReference type="ARBA" id="ARBA00022741"/>
    </source>
</evidence>
<dbReference type="Pfam" id="PF17854">
    <property type="entry name" value="FtsK_alpha"/>
    <property type="match status" value="1"/>
</dbReference>
<organism evidence="18 19">
    <name type="scientific">Seongchinamella sediminis</name>
    <dbReference type="NCBI Taxonomy" id="2283635"/>
    <lineage>
        <taxon>Bacteria</taxon>
        <taxon>Pseudomonadati</taxon>
        <taxon>Pseudomonadota</taxon>
        <taxon>Gammaproteobacteria</taxon>
        <taxon>Cellvibrionales</taxon>
        <taxon>Halieaceae</taxon>
        <taxon>Seongchinamella</taxon>
    </lineage>
</organism>
<evidence type="ECO:0000256" key="9">
    <source>
        <dbReference type="ARBA" id="ARBA00022840"/>
    </source>
</evidence>
<evidence type="ECO:0000256" key="14">
    <source>
        <dbReference type="PROSITE-ProRule" id="PRU00289"/>
    </source>
</evidence>
<dbReference type="AlphaFoldDB" id="A0A3L7DXA4"/>
<sequence length="761" mass="82742">MGPRLREGAFIGVSAICLYLLLALLTYSPRDPGWSASGTGGSIANLGGPTGAWLADVFFSLVGYAAYLFPILLAYRAVVILVERREEKPFDWLTFGIRTLGLVLVMIAGTALAAMNDTGTTALPQGAGGILGQAIGSSFTLAFSAVGSRLILLAVFLFGMTIFTDLSWLKLMDRLGSWALRGFERSRAWVIRTVDDFRARRERDRAVEARKVVIEQHVEKEKKRKPPKIKPLKPKAETSERVEKEKQQPLFDAPTTGELPHLDLLDAEVKDPNKGFSKENLEAMSKLLELKLADFGVTAEVTAVYPGPVITRFEIQPAPGVKVSRISNLAKDLARSLAVISVRVVEVIPGKSVVGIEIPNEDREIVNFREVLASRAFDQSKSPLTLALGHDISGQPVCADLAKMPHLLVAGTTGSGKSVGVNAMLLSLLYKSGPEDVRMILVDPKMLELSVYDGIPHLLTPVITDMKDAANGLRWCVAEMERRYKLMAALGVRNLGGYNRKVQDATRAGTPIADPLWTPDPIFAETDEEQTPPNLERLPSIVVVIDEFADMMMIVGKKVEELIARIAQKARAAGIHLILATQRPSVDVITGLIKANVPTRIAFQVSSKVDSRTILDQGGAEQLLGHGDMLYLPPGSGVPNRVHGAFCSDEEVHRVVADWKRRGEPLYIDGLLDEGGQTPVTAGELQASGGDEDDESDALYDEAVHYVTQSRRASISSVQRKLRIGYNRAARLIEAMEAAGVVSEMGSNGQREVLAPPPVED</sequence>
<dbReference type="SUPFAM" id="SSF52540">
    <property type="entry name" value="P-loop containing nucleoside triphosphate hydrolases"/>
    <property type="match status" value="1"/>
</dbReference>
<feature type="region of interest" description="Disordered" evidence="15">
    <location>
        <begin position="218"/>
        <end position="246"/>
    </location>
</feature>
<dbReference type="InterPro" id="IPR025199">
    <property type="entry name" value="FtsK_4TM"/>
</dbReference>
<dbReference type="FunFam" id="3.30.980.40:FF:000001">
    <property type="entry name" value="DNA translocase FtsK"/>
    <property type="match status" value="1"/>
</dbReference>
<feature type="transmembrane region" description="Helical" evidence="16">
    <location>
        <begin position="9"/>
        <end position="27"/>
    </location>
</feature>
<evidence type="ECO:0000256" key="8">
    <source>
        <dbReference type="ARBA" id="ARBA00022829"/>
    </source>
</evidence>
<dbReference type="PANTHER" id="PTHR22683">
    <property type="entry name" value="SPORULATION PROTEIN RELATED"/>
    <property type="match status" value="1"/>
</dbReference>
<keyword evidence="5" id="KW-0132">Cell division</keyword>
<feature type="transmembrane region" description="Helical" evidence="16">
    <location>
        <begin position="57"/>
        <end position="78"/>
    </location>
</feature>
<dbReference type="Gene3D" id="3.40.50.300">
    <property type="entry name" value="P-loop containing nucleotide triphosphate hydrolases"/>
    <property type="match status" value="1"/>
</dbReference>
<evidence type="ECO:0000256" key="2">
    <source>
        <dbReference type="ARBA" id="ARBA00006474"/>
    </source>
</evidence>
<feature type="compositionally biased region" description="Basic residues" evidence="15">
    <location>
        <begin position="222"/>
        <end position="233"/>
    </location>
</feature>
<keyword evidence="13" id="KW-0131">Cell cycle</keyword>
<dbReference type="InterPro" id="IPR050206">
    <property type="entry name" value="FtsK/SpoIIIE/SftA"/>
</dbReference>
<proteinExistence type="inferred from homology"/>